<organism evidence="2 3">
    <name type="scientific">Oceaniradius stylonematis</name>
    <dbReference type="NCBI Taxonomy" id="2184161"/>
    <lineage>
        <taxon>Bacteria</taxon>
        <taxon>Pseudomonadati</taxon>
        <taxon>Pseudomonadota</taxon>
        <taxon>Alphaproteobacteria</taxon>
        <taxon>Hyphomicrobiales</taxon>
        <taxon>Ahrensiaceae</taxon>
        <taxon>Oceaniradius</taxon>
    </lineage>
</organism>
<protein>
    <recommendedName>
        <fullName evidence="1">ABC-three component systems C-terminal domain-containing protein</fullName>
    </recommendedName>
</protein>
<dbReference type="Pfam" id="PF20283">
    <property type="entry name" value="CTD7"/>
    <property type="match status" value="1"/>
</dbReference>
<proteinExistence type="predicted"/>
<dbReference type="AlphaFoldDB" id="A0A3A8AHS7"/>
<name>A0A3A8AHS7_9HYPH</name>
<evidence type="ECO:0000313" key="2">
    <source>
        <dbReference type="EMBL" id="RKF08649.1"/>
    </source>
</evidence>
<reference evidence="2 3" key="1">
    <citation type="journal article" date="2018" name="Int. J. Syst. Bacteriol.">
        <title>Oceaniradius stylonemae gen. nov., sp. nov., isolated from a red alga, Stylonema cornu-cervi.</title>
        <authorList>
            <person name="Jeong S."/>
        </authorList>
    </citation>
    <scope>NUCLEOTIDE SEQUENCE [LARGE SCALE GENOMIC DNA]</scope>
    <source>
        <strain evidence="2 3">StC1</strain>
    </source>
</reference>
<dbReference type="EMBL" id="QFWV02000001">
    <property type="protein sequence ID" value="RKF08649.1"/>
    <property type="molecule type" value="Genomic_DNA"/>
</dbReference>
<evidence type="ECO:0000313" key="3">
    <source>
        <dbReference type="Proteomes" id="UP000246132"/>
    </source>
</evidence>
<dbReference type="Proteomes" id="UP000246132">
    <property type="component" value="Unassembled WGS sequence"/>
</dbReference>
<comment type="caution">
    <text evidence="2">The sequence shown here is derived from an EMBL/GenBank/DDBJ whole genome shotgun (WGS) entry which is preliminary data.</text>
</comment>
<feature type="domain" description="ABC-three component systems C-terminal" evidence="1">
    <location>
        <begin position="8"/>
        <end position="125"/>
    </location>
</feature>
<keyword evidence="3" id="KW-1185">Reference proteome</keyword>
<sequence length="133" mass="14928">MLNSDPIFLKQLAAVDASADLKMEAVADYLRTAADKTRWAADGLVLEESFDDLDATLKRHHTLQRDEVEDTEKALAPEERGRSLYRRCTYLQLPLDGQPLPTHFIPGAFNDLADKLVVGWHPSYEVLFGEAAE</sequence>
<dbReference type="InterPro" id="IPR046913">
    <property type="entry name" value="ABC-3C_CTD7"/>
</dbReference>
<accession>A0A3A8AHS7</accession>
<gene>
    <name evidence="2" type="ORF">DEM25_001320</name>
</gene>
<evidence type="ECO:0000259" key="1">
    <source>
        <dbReference type="Pfam" id="PF20283"/>
    </source>
</evidence>